<reference evidence="1" key="2">
    <citation type="journal article" date="2023" name="Science">
        <title>Genomic signatures of disease resistance in endangered staghorn corals.</title>
        <authorList>
            <person name="Vollmer S.V."/>
            <person name="Selwyn J.D."/>
            <person name="Despard B.A."/>
            <person name="Roesel C.L."/>
        </authorList>
    </citation>
    <scope>NUCLEOTIDE SEQUENCE</scope>
    <source>
        <strain evidence="1">K2</strain>
    </source>
</reference>
<gene>
    <name evidence="1" type="ORF">P5673_032596</name>
</gene>
<evidence type="ECO:0000313" key="1">
    <source>
        <dbReference type="EMBL" id="KAK2547427.1"/>
    </source>
</evidence>
<accession>A0AAD9URW2</accession>
<reference evidence="1" key="1">
    <citation type="journal article" date="2023" name="G3 (Bethesda)">
        <title>Whole genome assembly and annotation of the endangered Caribbean coral Acropora cervicornis.</title>
        <authorList>
            <person name="Selwyn J.D."/>
            <person name="Vollmer S.V."/>
        </authorList>
    </citation>
    <scope>NUCLEOTIDE SEQUENCE</scope>
    <source>
        <strain evidence="1">K2</strain>
    </source>
</reference>
<comment type="caution">
    <text evidence="1">The sequence shown here is derived from an EMBL/GenBank/DDBJ whole genome shotgun (WGS) entry which is preliminary data.</text>
</comment>
<keyword evidence="2" id="KW-1185">Reference proteome</keyword>
<evidence type="ECO:0000313" key="2">
    <source>
        <dbReference type="Proteomes" id="UP001249851"/>
    </source>
</evidence>
<dbReference type="EMBL" id="JARQWQ010000185">
    <property type="protein sequence ID" value="KAK2547427.1"/>
    <property type="molecule type" value="Genomic_DNA"/>
</dbReference>
<proteinExistence type="predicted"/>
<dbReference type="AlphaFoldDB" id="A0AAD9URW2"/>
<organism evidence="1 2">
    <name type="scientific">Acropora cervicornis</name>
    <name type="common">Staghorn coral</name>
    <dbReference type="NCBI Taxonomy" id="6130"/>
    <lineage>
        <taxon>Eukaryota</taxon>
        <taxon>Metazoa</taxon>
        <taxon>Cnidaria</taxon>
        <taxon>Anthozoa</taxon>
        <taxon>Hexacorallia</taxon>
        <taxon>Scleractinia</taxon>
        <taxon>Astrocoeniina</taxon>
        <taxon>Acroporidae</taxon>
        <taxon>Acropora</taxon>
    </lineage>
</organism>
<sequence length="91" mass="10181">MGDGCLGKIEYFIVIMEKASSSRAGQDIVFVVDFSRNTVPIRLQGRCNTASTWIPTGPRLEQGTRQVQRERIVSVFTTFLVFPIELLGCDI</sequence>
<protein>
    <submittedName>
        <fullName evidence="1">Uncharacterized protein</fullName>
    </submittedName>
</protein>
<name>A0AAD9URW2_ACRCE</name>
<dbReference type="Proteomes" id="UP001249851">
    <property type="component" value="Unassembled WGS sequence"/>
</dbReference>